<organism evidence="2 3">
    <name type="scientific">Xenoophorus captivus</name>
    <dbReference type="NCBI Taxonomy" id="1517983"/>
    <lineage>
        <taxon>Eukaryota</taxon>
        <taxon>Metazoa</taxon>
        <taxon>Chordata</taxon>
        <taxon>Craniata</taxon>
        <taxon>Vertebrata</taxon>
        <taxon>Euteleostomi</taxon>
        <taxon>Actinopterygii</taxon>
        <taxon>Neopterygii</taxon>
        <taxon>Teleostei</taxon>
        <taxon>Neoteleostei</taxon>
        <taxon>Acanthomorphata</taxon>
        <taxon>Ovalentaria</taxon>
        <taxon>Atherinomorphae</taxon>
        <taxon>Cyprinodontiformes</taxon>
        <taxon>Goodeidae</taxon>
        <taxon>Xenoophorus</taxon>
    </lineage>
</organism>
<comment type="caution">
    <text evidence="2">The sequence shown here is derived from an EMBL/GenBank/DDBJ whole genome shotgun (WGS) entry which is preliminary data.</text>
</comment>
<accession>A0ABV0RI14</accession>
<feature type="non-terminal residue" evidence="2">
    <location>
        <position position="1"/>
    </location>
</feature>
<gene>
    <name evidence="2" type="ORF">XENOCAPTIV_010697</name>
</gene>
<feature type="region of interest" description="Disordered" evidence="1">
    <location>
        <begin position="1"/>
        <end position="20"/>
    </location>
</feature>
<dbReference type="EMBL" id="JAHRIN010044336">
    <property type="protein sequence ID" value="MEQ2207336.1"/>
    <property type="molecule type" value="Genomic_DNA"/>
</dbReference>
<evidence type="ECO:0000313" key="2">
    <source>
        <dbReference type="EMBL" id="MEQ2207336.1"/>
    </source>
</evidence>
<keyword evidence="3" id="KW-1185">Reference proteome</keyword>
<protein>
    <submittedName>
        <fullName evidence="2">Uncharacterized protein</fullName>
    </submittedName>
</protein>
<reference evidence="2 3" key="1">
    <citation type="submission" date="2021-06" db="EMBL/GenBank/DDBJ databases">
        <authorList>
            <person name="Palmer J.M."/>
        </authorList>
    </citation>
    <scope>NUCLEOTIDE SEQUENCE [LARGE SCALE GENOMIC DNA]</scope>
    <source>
        <strain evidence="2 3">XC_2019</strain>
        <tissue evidence="2">Muscle</tissue>
    </source>
</reference>
<evidence type="ECO:0000256" key="1">
    <source>
        <dbReference type="SAM" id="MobiDB-lite"/>
    </source>
</evidence>
<dbReference type="Proteomes" id="UP001434883">
    <property type="component" value="Unassembled WGS sequence"/>
</dbReference>
<proteinExistence type="predicted"/>
<name>A0ABV0RI14_9TELE</name>
<sequence length="75" mass="8194">LEQAQEPGSEQERDPKHMGNLMENAHEAGADGRIALEQGCKEQQEVPKQAEKRLAGVILTVTLEMDGSLSELGCY</sequence>
<evidence type="ECO:0000313" key="3">
    <source>
        <dbReference type="Proteomes" id="UP001434883"/>
    </source>
</evidence>